<dbReference type="EMBL" id="CP021780">
    <property type="protein sequence ID" value="ASA22644.1"/>
    <property type="molecule type" value="Genomic_DNA"/>
</dbReference>
<evidence type="ECO:0000256" key="1">
    <source>
        <dbReference type="SAM" id="MobiDB-lite"/>
    </source>
</evidence>
<feature type="compositionally biased region" description="Acidic residues" evidence="1">
    <location>
        <begin position="253"/>
        <end position="262"/>
    </location>
</feature>
<keyword evidence="2" id="KW-0812">Transmembrane</keyword>
<dbReference type="Proteomes" id="UP000249890">
    <property type="component" value="Chromosome"/>
</dbReference>
<keyword evidence="2" id="KW-0472">Membrane</keyword>
<name>A0A2Z2KAK2_9BACL</name>
<accession>A0A2Z2KAK2</accession>
<feature type="region of interest" description="Disordered" evidence="1">
    <location>
        <begin position="222"/>
        <end position="268"/>
    </location>
</feature>
<feature type="transmembrane region" description="Helical" evidence="2">
    <location>
        <begin position="45"/>
        <end position="62"/>
    </location>
</feature>
<evidence type="ECO:0000313" key="3">
    <source>
        <dbReference type="EMBL" id="ASA22644.1"/>
    </source>
</evidence>
<organism evidence="3 4">
    <name type="scientific">Paenibacillus donghaensis</name>
    <dbReference type="NCBI Taxonomy" id="414771"/>
    <lineage>
        <taxon>Bacteria</taxon>
        <taxon>Bacillati</taxon>
        <taxon>Bacillota</taxon>
        <taxon>Bacilli</taxon>
        <taxon>Bacillales</taxon>
        <taxon>Paenibacillaceae</taxon>
        <taxon>Paenibacillus</taxon>
    </lineage>
</organism>
<evidence type="ECO:0000313" key="4">
    <source>
        <dbReference type="Proteomes" id="UP000249890"/>
    </source>
</evidence>
<sequence length="291" mass="31412">MSFENQFLELGIFQLLFILYTIFLISDKITTLNIWGNLVMGKNKLIATSFLMFALLIGCSNTKQATNEVIMDNDSSSESFSNENSVRASKNSSIDVELSISEDVGADNTVTFNGATNLPDGMELMLSLKSDSSFYSAQDNVSVKDGSFISGSFSNNGNGLESGEYTLEATSPTANVQPPNVKELIGDNGSNLKGATVKSDAVWGNTVSVTKNITVGSTSSVYTKEELQSDSKAPSTNPEDYDSDGQFVPENGISDEPEDYNFDGEYKPVDEMTQEEIQAELEEMLGGSLGN</sequence>
<feature type="transmembrane region" description="Helical" evidence="2">
    <location>
        <begin position="7"/>
        <end position="25"/>
    </location>
</feature>
<keyword evidence="2" id="KW-1133">Transmembrane helix</keyword>
<protein>
    <submittedName>
        <fullName evidence="3">Uncharacterized protein</fullName>
    </submittedName>
</protein>
<dbReference type="KEGG" id="pdh:B9T62_18730"/>
<keyword evidence="4" id="KW-1185">Reference proteome</keyword>
<reference evidence="3 4" key="1">
    <citation type="submission" date="2017-06" db="EMBL/GenBank/DDBJ databases">
        <title>Complete genome sequence of Paenibacillus donghaensis KCTC 13049T isolated from East Sea sediment, South Korea.</title>
        <authorList>
            <person name="Jung B.K."/>
            <person name="Hong S.-J."/>
            <person name="Shin J.-H."/>
        </authorList>
    </citation>
    <scope>NUCLEOTIDE SEQUENCE [LARGE SCALE GENOMIC DNA]</scope>
    <source>
        <strain evidence="3 4">KCTC 13049</strain>
    </source>
</reference>
<gene>
    <name evidence="3" type="ORF">B9T62_18730</name>
</gene>
<dbReference type="AlphaFoldDB" id="A0A2Z2KAK2"/>
<evidence type="ECO:0000256" key="2">
    <source>
        <dbReference type="SAM" id="Phobius"/>
    </source>
</evidence>
<proteinExistence type="predicted"/>